<proteinExistence type="predicted"/>
<dbReference type="SUPFAM" id="SSF109604">
    <property type="entry name" value="HD-domain/PDEase-like"/>
    <property type="match status" value="2"/>
</dbReference>
<name>A0A7W6EAD7_9HYPH</name>
<dbReference type="AlphaFoldDB" id="A0A7W6EAD7"/>
<dbReference type="Proteomes" id="UP000542776">
    <property type="component" value="Unassembled WGS sequence"/>
</dbReference>
<evidence type="ECO:0000313" key="3">
    <source>
        <dbReference type="Proteomes" id="UP000542776"/>
    </source>
</evidence>
<organism evidence="2 3">
    <name type="scientific">Aureimonas pseudogalii</name>
    <dbReference type="NCBI Taxonomy" id="1744844"/>
    <lineage>
        <taxon>Bacteria</taxon>
        <taxon>Pseudomonadati</taxon>
        <taxon>Pseudomonadota</taxon>
        <taxon>Alphaproteobacteria</taxon>
        <taxon>Hyphomicrobiales</taxon>
        <taxon>Aurantimonadaceae</taxon>
        <taxon>Aureimonas</taxon>
    </lineage>
</organism>
<dbReference type="InterPro" id="IPR037522">
    <property type="entry name" value="HD_GYP_dom"/>
</dbReference>
<protein>
    <submittedName>
        <fullName evidence="2">HD-GYP domain-containing protein (C-di-GMP phosphodiesterase class II)</fullName>
    </submittedName>
</protein>
<feature type="domain" description="HD-GYP" evidence="1">
    <location>
        <begin position="281"/>
        <end position="476"/>
    </location>
</feature>
<sequence length="493" mass="52680">MSALAPNRRLPAFAPVLAFPSNAGSSTAPSGPRLSEIIEALSHALDMTEGQPPGHCIRSAFIGTRIGAAVGLGEAALHDLRYTLLLKDLGCSSNAARLCQLYLTDDLGFKQAFKRIDDGLPEVLRFVIGHTGLKSGLAERLRAIVHIVRNGGEIAQELIETRCGRGAAIARKLRFSEAVAEGVASLDEHWDGGGKPAKLAGEAIPLFSRIALLAQVVDVVHQGGGRGAALAEAAKRTGRWFDPVLALAFARIAADPAFWERLEGPQDGLLERFDESDARPDEDYLDDIAEAFAEIVDSKSPYTSGHCQRVAAVTDLIGESLGLDAAKRRWMKRAALLHDVGKLGVSNTILDKPGKLDEAEWMEMRRHASHSRTILARIPAFAEIAAVGGAHHERLDGRGYPDGLKGEAISFETRIVTVADIFDALTADRPYRAAMPVSQALAIMERDVGTAIDATCFAALRRALGELAPDLVPVAATVAPIVRLAPHITPVLA</sequence>
<dbReference type="GO" id="GO:0008081">
    <property type="term" value="F:phosphoric diester hydrolase activity"/>
    <property type="evidence" value="ECO:0007669"/>
    <property type="project" value="UniProtKB-ARBA"/>
</dbReference>
<dbReference type="SMART" id="SM00471">
    <property type="entry name" value="HDc"/>
    <property type="match status" value="1"/>
</dbReference>
<dbReference type="InterPro" id="IPR052020">
    <property type="entry name" value="Cyclic_di-GMP/3'3'-cGAMP_PDE"/>
</dbReference>
<dbReference type="Gene3D" id="1.10.3210.10">
    <property type="entry name" value="Hypothetical protein af1432"/>
    <property type="match status" value="2"/>
</dbReference>
<comment type="caution">
    <text evidence="2">The sequence shown here is derived from an EMBL/GenBank/DDBJ whole genome shotgun (WGS) entry which is preliminary data.</text>
</comment>
<dbReference type="PANTHER" id="PTHR45228:SF5">
    <property type="entry name" value="CYCLIC DI-GMP PHOSPHODIESTERASE VC_1348-RELATED"/>
    <property type="match status" value="1"/>
</dbReference>
<reference evidence="2 3" key="1">
    <citation type="submission" date="2020-08" db="EMBL/GenBank/DDBJ databases">
        <title>Genomic Encyclopedia of Type Strains, Phase IV (KMG-IV): sequencing the most valuable type-strain genomes for metagenomic binning, comparative biology and taxonomic classification.</title>
        <authorList>
            <person name="Goeker M."/>
        </authorList>
    </citation>
    <scope>NUCLEOTIDE SEQUENCE [LARGE SCALE GENOMIC DNA]</scope>
    <source>
        <strain evidence="2 3">DSM 102238</strain>
    </source>
</reference>
<dbReference type="Pfam" id="PF13487">
    <property type="entry name" value="HD_5"/>
    <property type="match status" value="2"/>
</dbReference>
<evidence type="ECO:0000259" key="1">
    <source>
        <dbReference type="PROSITE" id="PS51832"/>
    </source>
</evidence>
<dbReference type="EMBL" id="JACIEK010000002">
    <property type="protein sequence ID" value="MBB3997658.1"/>
    <property type="molecule type" value="Genomic_DNA"/>
</dbReference>
<keyword evidence="3" id="KW-1185">Reference proteome</keyword>
<dbReference type="CDD" id="cd00077">
    <property type="entry name" value="HDc"/>
    <property type="match status" value="1"/>
</dbReference>
<accession>A0A7W6EAD7</accession>
<evidence type="ECO:0000313" key="2">
    <source>
        <dbReference type="EMBL" id="MBB3997658.1"/>
    </source>
</evidence>
<gene>
    <name evidence="2" type="ORF">GGR04_001494</name>
</gene>
<dbReference type="PROSITE" id="PS51832">
    <property type="entry name" value="HD_GYP"/>
    <property type="match status" value="1"/>
</dbReference>
<dbReference type="InterPro" id="IPR003607">
    <property type="entry name" value="HD/PDEase_dom"/>
</dbReference>
<dbReference type="PANTHER" id="PTHR45228">
    <property type="entry name" value="CYCLIC DI-GMP PHOSPHODIESTERASE TM_0186-RELATED"/>
    <property type="match status" value="1"/>
</dbReference>